<organism evidence="2 3">
    <name type="scientific">Leifsonella bigeumensis</name>
    <dbReference type="NCBI Taxonomy" id="433643"/>
    <lineage>
        <taxon>Bacteria</taxon>
        <taxon>Bacillati</taxon>
        <taxon>Actinomycetota</taxon>
        <taxon>Actinomycetes</taxon>
        <taxon>Micrococcales</taxon>
        <taxon>Microbacteriaceae</taxon>
        <taxon>Leifsonella</taxon>
    </lineage>
</organism>
<dbReference type="RefSeq" id="WP_344754000.1">
    <property type="nucleotide sequence ID" value="NZ_BAABAE010000002.1"/>
</dbReference>
<accession>A0ABP7FFK1</accession>
<dbReference type="Proteomes" id="UP001501004">
    <property type="component" value="Unassembled WGS sequence"/>
</dbReference>
<evidence type="ECO:0008006" key="4">
    <source>
        <dbReference type="Google" id="ProtNLM"/>
    </source>
</evidence>
<proteinExistence type="predicted"/>
<protein>
    <recommendedName>
        <fullName evidence="4">Zinc ribbon domain-containing protein</fullName>
    </recommendedName>
</protein>
<comment type="caution">
    <text evidence="2">The sequence shown here is derived from an EMBL/GenBank/DDBJ whole genome shotgun (WGS) entry which is preliminary data.</text>
</comment>
<sequence length="57" mass="5973">MEALDGTDGRESMPPEGFTSAGDPVCWLEQVCDECGALIEAALPATCWRCGATLLPS</sequence>
<dbReference type="EMBL" id="BAABAE010000002">
    <property type="protein sequence ID" value="GAA3734516.1"/>
    <property type="molecule type" value="Genomic_DNA"/>
</dbReference>
<keyword evidence="3" id="KW-1185">Reference proteome</keyword>
<evidence type="ECO:0000313" key="3">
    <source>
        <dbReference type="Proteomes" id="UP001501004"/>
    </source>
</evidence>
<gene>
    <name evidence="2" type="ORF">GCM10022239_08280</name>
</gene>
<evidence type="ECO:0000313" key="2">
    <source>
        <dbReference type="EMBL" id="GAA3734516.1"/>
    </source>
</evidence>
<feature type="region of interest" description="Disordered" evidence="1">
    <location>
        <begin position="1"/>
        <end position="22"/>
    </location>
</feature>
<name>A0ABP7FFK1_9MICO</name>
<reference evidence="3" key="1">
    <citation type="journal article" date="2019" name="Int. J. Syst. Evol. Microbiol.">
        <title>The Global Catalogue of Microorganisms (GCM) 10K type strain sequencing project: providing services to taxonomists for standard genome sequencing and annotation.</title>
        <authorList>
            <consortium name="The Broad Institute Genomics Platform"/>
            <consortium name="The Broad Institute Genome Sequencing Center for Infectious Disease"/>
            <person name="Wu L."/>
            <person name="Ma J."/>
        </authorList>
    </citation>
    <scope>NUCLEOTIDE SEQUENCE [LARGE SCALE GENOMIC DNA]</scope>
    <source>
        <strain evidence="3">JCM 16949</strain>
    </source>
</reference>
<evidence type="ECO:0000256" key="1">
    <source>
        <dbReference type="SAM" id="MobiDB-lite"/>
    </source>
</evidence>